<keyword evidence="18" id="KW-1185">Reference proteome</keyword>
<dbReference type="PRINTS" id="PR00344">
    <property type="entry name" value="BCTRLSENSOR"/>
</dbReference>
<dbReference type="InterPro" id="IPR036097">
    <property type="entry name" value="HisK_dim/P_sf"/>
</dbReference>
<dbReference type="Pfam" id="PF01590">
    <property type="entry name" value="GAF"/>
    <property type="match status" value="1"/>
</dbReference>
<feature type="domain" description="PAC" evidence="16">
    <location>
        <begin position="569"/>
        <end position="622"/>
    </location>
</feature>
<dbReference type="Gene3D" id="3.30.565.10">
    <property type="entry name" value="Histidine kinase-like ATPase, C-terminal domain"/>
    <property type="match status" value="1"/>
</dbReference>
<keyword evidence="6" id="KW-0716">Sensory transduction</keyword>
<dbReference type="Pfam" id="PF00512">
    <property type="entry name" value="HisKA"/>
    <property type="match status" value="1"/>
</dbReference>
<evidence type="ECO:0000256" key="13">
    <source>
        <dbReference type="ARBA" id="ARBA00023170"/>
    </source>
</evidence>
<dbReference type="Gene3D" id="3.30.450.20">
    <property type="entry name" value="PAS domain"/>
    <property type="match status" value="2"/>
</dbReference>
<evidence type="ECO:0000259" key="15">
    <source>
        <dbReference type="PROSITE" id="PS50109"/>
    </source>
</evidence>
<dbReference type="PROSITE" id="PS50113">
    <property type="entry name" value="PAC"/>
    <property type="match status" value="1"/>
</dbReference>
<dbReference type="InterPro" id="IPR003018">
    <property type="entry name" value="GAF"/>
</dbReference>
<evidence type="ECO:0000256" key="6">
    <source>
        <dbReference type="ARBA" id="ARBA00022606"/>
    </source>
</evidence>
<dbReference type="CDD" id="cd00130">
    <property type="entry name" value="PAS"/>
    <property type="match status" value="1"/>
</dbReference>
<gene>
    <name evidence="17" type="ORF">ACK2TP_15920</name>
</gene>
<dbReference type="SMART" id="SM00065">
    <property type="entry name" value="GAF"/>
    <property type="match status" value="1"/>
</dbReference>
<dbReference type="InterPro" id="IPR029016">
    <property type="entry name" value="GAF-like_dom_sf"/>
</dbReference>
<accession>A0ABW9KQ22</accession>
<evidence type="ECO:0000313" key="17">
    <source>
        <dbReference type="EMBL" id="MFN2977258.1"/>
    </source>
</evidence>
<evidence type="ECO:0000256" key="3">
    <source>
        <dbReference type="ARBA" id="ARBA00012438"/>
    </source>
</evidence>
<dbReference type="SMART" id="SM00387">
    <property type="entry name" value="HATPase_c"/>
    <property type="match status" value="1"/>
</dbReference>
<comment type="caution">
    <text evidence="17">The sequence shown here is derived from an EMBL/GenBank/DDBJ whole genome shotgun (WGS) entry which is preliminary data.</text>
</comment>
<sequence length="851" mass="94604">MIRTPGAIQRHGFLLGLDAEQQTVILASENAEEFLGVPVKLILGGSLDLLFERELLAALRQVNCRVDPSGMVSYLGAFQIRKELFSVITHCVESTRILEFERQDRLVGAEMMNAVITNFVGTLARLKTRQELCQAFTDQFAALTGFDRCLLYCFDNEGHGTVLTESNSGRLPSYLDLRFPATDIPAQARELYVLNTVRIIPNANYTPSPIVRISENPGAAAAGTQAIPAFDLSLSVLRSVSPVHLEYMRNMGTLSSMSVSIVVDGQLWGLISGHHAEPRTIPFLVRSACDMLSKMVGTQLNAFRTADRLHDLVEFHAVQRELLTQIAAETDYIPALATRMDRLLKVTHASGVALSDFGTVYTTGRVPPKRVLTQIVNWLDTKGEFEVYATRTLGAELPAVASSAAEASGLLAIRISDLSQRYILWFKPEILETVTWAGEPVKNVDSNERLHPRTSFAQWQQTFHGQSERWSNVETESATEFRNALVTISLQRAEEEAELSSARFLQLTHSLPTKVFTCNAEGMLTYVNQRWREDGLSDSGLWFGDGRLAPEDEARVRALWEEAVVDQREVLEAEVRVRSNGADRWNLVRLTPFRRVGKRPAGWVGFLLDLTERREREDALRIAEKLALSGRMTSVIAHEINNPLESITNLMYLLRLEAGDTGNAGEYIGMAEAELERISGITKQTLRWNREDRAAEEDFLASAMFGEVLRLFQGKTRNRMIAVHKRYAEDIVVHGVIGQIRQVLANLISNALDAARVGGNVTLNAVYDGDDTVLSVTDDGAGIPESMRKHVFQPFFSTKGDLGNGLGLYISHEIVERHHGKLEIDSAEGKGTTVRVRLPRHPSEPVVSASQ</sequence>
<keyword evidence="8" id="KW-0547">Nucleotide-binding</keyword>
<dbReference type="GO" id="GO:0005524">
    <property type="term" value="F:ATP binding"/>
    <property type="evidence" value="ECO:0007669"/>
    <property type="project" value="UniProtKB-KW"/>
</dbReference>
<reference evidence="17 18" key="1">
    <citation type="submission" date="2024-12" db="EMBL/GenBank/DDBJ databases">
        <authorList>
            <person name="Lee Y."/>
        </authorList>
    </citation>
    <scope>NUCLEOTIDE SEQUENCE [LARGE SCALE GENOMIC DNA]</scope>
    <source>
        <strain evidence="17 18">03SUJ4</strain>
    </source>
</reference>
<dbReference type="InterPro" id="IPR013656">
    <property type="entry name" value="PAS_4"/>
</dbReference>
<name>A0ABW9KQ22_9BACT</name>
<dbReference type="Pfam" id="PF08448">
    <property type="entry name" value="PAS_4"/>
    <property type="match status" value="1"/>
</dbReference>
<feature type="domain" description="Phytochrome chromophore attachment site" evidence="14">
    <location>
        <begin position="128"/>
        <end position="294"/>
    </location>
</feature>
<evidence type="ECO:0000256" key="5">
    <source>
        <dbReference type="ARBA" id="ARBA00022553"/>
    </source>
</evidence>
<evidence type="ECO:0000259" key="16">
    <source>
        <dbReference type="PROSITE" id="PS50113"/>
    </source>
</evidence>
<evidence type="ECO:0000256" key="8">
    <source>
        <dbReference type="ARBA" id="ARBA00022741"/>
    </source>
</evidence>
<dbReference type="SUPFAM" id="SSF55874">
    <property type="entry name" value="ATPase domain of HSP90 chaperone/DNA topoisomerase II/histidine kinase"/>
    <property type="match status" value="1"/>
</dbReference>
<evidence type="ECO:0000256" key="2">
    <source>
        <dbReference type="ARBA" id="ARBA00006402"/>
    </source>
</evidence>
<dbReference type="EC" id="2.7.13.3" evidence="3"/>
<evidence type="ECO:0000256" key="7">
    <source>
        <dbReference type="ARBA" id="ARBA00022679"/>
    </source>
</evidence>
<dbReference type="InterPro" id="IPR013654">
    <property type="entry name" value="PAS_2"/>
</dbReference>
<dbReference type="InterPro" id="IPR005467">
    <property type="entry name" value="His_kinase_dom"/>
</dbReference>
<evidence type="ECO:0000256" key="1">
    <source>
        <dbReference type="ARBA" id="ARBA00000085"/>
    </source>
</evidence>
<dbReference type="InterPro" id="IPR000700">
    <property type="entry name" value="PAS-assoc_C"/>
</dbReference>
<evidence type="ECO:0000256" key="4">
    <source>
        <dbReference type="ARBA" id="ARBA00022543"/>
    </source>
</evidence>
<keyword evidence="7" id="KW-0808">Transferase</keyword>
<evidence type="ECO:0000259" key="14">
    <source>
        <dbReference type="PROSITE" id="PS50046"/>
    </source>
</evidence>
<evidence type="ECO:0000256" key="11">
    <source>
        <dbReference type="ARBA" id="ARBA00022991"/>
    </source>
</evidence>
<keyword evidence="10 17" id="KW-0067">ATP-binding</keyword>
<keyword evidence="5" id="KW-0597">Phosphoprotein</keyword>
<dbReference type="NCBIfam" id="TIGR00229">
    <property type="entry name" value="sensory_box"/>
    <property type="match status" value="1"/>
</dbReference>
<dbReference type="Gene3D" id="3.30.450.40">
    <property type="match status" value="1"/>
</dbReference>
<protein>
    <recommendedName>
        <fullName evidence="3">histidine kinase</fullName>
        <ecNumber evidence="3">2.7.13.3</ecNumber>
    </recommendedName>
</protein>
<evidence type="ECO:0000256" key="10">
    <source>
        <dbReference type="ARBA" id="ARBA00022840"/>
    </source>
</evidence>
<dbReference type="SUPFAM" id="SSF55781">
    <property type="entry name" value="GAF domain-like"/>
    <property type="match status" value="2"/>
</dbReference>
<dbReference type="PROSITE" id="PS50046">
    <property type="entry name" value="PHYTOCHROME_2"/>
    <property type="match status" value="1"/>
</dbReference>
<dbReference type="InterPro" id="IPR003661">
    <property type="entry name" value="HisK_dim/P_dom"/>
</dbReference>
<dbReference type="SUPFAM" id="SSF47384">
    <property type="entry name" value="Homodimeric domain of signal transducing histidine kinase"/>
    <property type="match status" value="1"/>
</dbReference>
<dbReference type="Proteomes" id="UP001634747">
    <property type="component" value="Unassembled WGS sequence"/>
</dbReference>
<dbReference type="InterPro" id="IPR043150">
    <property type="entry name" value="Phytochrome_PHY_sf"/>
</dbReference>
<dbReference type="InterPro" id="IPR013515">
    <property type="entry name" value="Phytochrome_cen-reg"/>
</dbReference>
<keyword evidence="9" id="KW-0418">Kinase</keyword>
<dbReference type="InterPro" id="IPR004358">
    <property type="entry name" value="Sig_transdc_His_kin-like_C"/>
</dbReference>
<dbReference type="InterPro" id="IPR016132">
    <property type="entry name" value="Phyto_chromo_attachment"/>
</dbReference>
<organism evidence="17 18">
    <name type="scientific">Terriglobus aquaticus</name>
    <dbReference type="NCBI Taxonomy" id="940139"/>
    <lineage>
        <taxon>Bacteria</taxon>
        <taxon>Pseudomonadati</taxon>
        <taxon>Acidobacteriota</taxon>
        <taxon>Terriglobia</taxon>
        <taxon>Terriglobales</taxon>
        <taxon>Acidobacteriaceae</taxon>
        <taxon>Terriglobus</taxon>
    </lineage>
</organism>
<dbReference type="InterPro" id="IPR003594">
    <property type="entry name" value="HATPase_dom"/>
</dbReference>
<keyword evidence="13" id="KW-0675">Receptor</keyword>
<dbReference type="SUPFAM" id="SSF55785">
    <property type="entry name" value="PYP-like sensor domain (PAS domain)"/>
    <property type="match status" value="2"/>
</dbReference>
<dbReference type="CDD" id="cd00082">
    <property type="entry name" value="HisKA"/>
    <property type="match status" value="1"/>
</dbReference>
<dbReference type="SMART" id="SM00388">
    <property type="entry name" value="HisKA"/>
    <property type="match status" value="1"/>
</dbReference>
<dbReference type="Gene3D" id="1.10.287.130">
    <property type="match status" value="1"/>
</dbReference>
<dbReference type="EMBL" id="JBJYXY010000001">
    <property type="protein sequence ID" value="MFN2977258.1"/>
    <property type="molecule type" value="Genomic_DNA"/>
</dbReference>
<evidence type="ECO:0000256" key="9">
    <source>
        <dbReference type="ARBA" id="ARBA00022777"/>
    </source>
</evidence>
<proteinExistence type="inferred from homology"/>
<dbReference type="CDD" id="cd00075">
    <property type="entry name" value="HATPase"/>
    <property type="match status" value="1"/>
</dbReference>
<dbReference type="InterPro" id="IPR035965">
    <property type="entry name" value="PAS-like_dom_sf"/>
</dbReference>
<dbReference type="PROSITE" id="PS50109">
    <property type="entry name" value="HIS_KIN"/>
    <property type="match status" value="1"/>
</dbReference>
<dbReference type="InterPro" id="IPR036890">
    <property type="entry name" value="HATPase_C_sf"/>
</dbReference>
<dbReference type="Pfam" id="PF00360">
    <property type="entry name" value="PHY"/>
    <property type="match status" value="1"/>
</dbReference>
<dbReference type="PANTHER" id="PTHR43065:SF10">
    <property type="entry name" value="PEROXIDE STRESS-ACTIVATED HISTIDINE KINASE MAK3"/>
    <property type="match status" value="1"/>
</dbReference>
<dbReference type="PANTHER" id="PTHR43065">
    <property type="entry name" value="SENSOR HISTIDINE KINASE"/>
    <property type="match status" value="1"/>
</dbReference>
<comment type="similarity">
    <text evidence="2">In the N-terminal section; belongs to the phytochrome family.</text>
</comment>
<comment type="catalytic activity">
    <reaction evidence="1">
        <text>ATP + protein L-histidine = ADP + protein N-phospho-L-histidine.</text>
        <dbReference type="EC" id="2.7.13.3"/>
    </reaction>
</comment>
<evidence type="ECO:0000256" key="12">
    <source>
        <dbReference type="ARBA" id="ARBA00023012"/>
    </source>
</evidence>
<keyword evidence="4" id="KW-0600">Photoreceptor protein</keyword>
<keyword evidence="11" id="KW-0157">Chromophore</keyword>
<keyword evidence="12" id="KW-0902">Two-component regulatory system</keyword>
<dbReference type="Pfam" id="PF02518">
    <property type="entry name" value="HATPase_c"/>
    <property type="match status" value="1"/>
</dbReference>
<dbReference type="InterPro" id="IPR000014">
    <property type="entry name" value="PAS"/>
</dbReference>
<feature type="domain" description="Histidine kinase" evidence="15">
    <location>
        <begin position="635"/>
        <end position="842"/>
    </location>
</feature>
<evidence type="ECO:0000313" key="18">
    <source>
        <dbReference type="Proteomes" id="UP001634747"/>
    </source>
</evidence>
<dbReference type="Pfam" id="PF08446">
    <property type="entry name" value="PAS_2"/>
    <property type="match status" value="1"/>
</dbReference>
<dbReference type="Gene3D" id="3.30.450.270">
    <property type="match status" value="1"/>
</dbReference>
<dbReference type="RefSeq" id="WP_344686974.1">
    <property type="nucleotide sequence ID" value="NZ_BAABBH010000001.1"/>
</dbReference>